<dbReference type="InterPro" id="IPR024792">
    <property type="entry name" value="RhoGDI_dom_sf"/>
</dbReference>
<dbReference type="FunFam" id="2.70.50.30:FF:000004">
    <property type="entry name" value="Rho GDP-dissociation inhibitor 1"/>
    <property type="match status" value="1"/>
</dbReference>
<dbReference type="PANTHER" id="PTHR10980">
    <property type="entry name" value="RHO GDP-DISSOCIATION INHIBITOR"/>
    <property type="match status" value="1"/>
</dbReference>
<evidence type="ECO:0000256" key="4">
    <source>
        <dbReference type="ARBA" id="ARBA00022490"/>
    </source>
</evidence>
<reference evidence="7" key="1">
    <citation type="journal article" date="2013" name="Nature">
        <title>Pan genome of the phytoplankton Emiliania underpins its global distribution.</title>
        <authorList>
            <person name="Read B.A."/>
            <person name="Kegel J."/>
            <person name="Klute M.J."/>
            <person name="Kuo A."/>
            <person name="Lefebvre S.C."/>
            <person name="Maumus F."/>
            <person name="Mayer C."/>
            <person name="Miller J."/>
            <person name="Monier A."/>
            <person name="Salamov A."/>
            <person name="Young J."/>
            <person name="Aguilar M."/>
            <person name="Claverie J.M."/>
            <person name="Frickenhaus S."/>
            <person name="Gonzalez K."/>
            <person name="Herman E.K."/>
            <person name="Lin Y.C."/>
            <person name="Napier J."/>
            <person name="Ogata H."/>
            <person name="Sarno A.F."/>
            <person name="Shmutz J."/>
            <person name="Schroeder D."/>
            <person name="de Vargas C."/>
            <person name="Verret F."/>
            <person name="von Dassow P."/>
            <person name="Valentin K."/>
            <person name="Van de Peer Y."/>
            <person name="Wheeler G."/>
            <person name="Dacks J.B."/>
            <person name="Delwiche C.F."/>
            <person name="Dyhrman S.T."/>
            <person name="Glockner G."/>
            <person name="John U."/>
            <person name="Richards T."/>
            <person name="Worden A.Z."/>
            <person name="Zhang X."/>
            <person name="Grigoriev I.V."/>
            <person name="Allen A.E."/>
            <person name="Bidle K."/>
            <person name="Borodovsky M."/>
            <person name="Bowler C."/>
            <person name="Brownlee C."/>
            <person name="Cock J.M."/>
            <person name="Elias M."/>
            <person name="Gladyshev V.N."/>
            <person name="Groth M."/>
            <person name="Guda C."/>
            <person name="Hadaegh A."/>
            <person name="Iglesias-Rodriguez M.D."/>
            <person name="Jenkins J."/>
            <person name="Jones B.M."/>
            <person name="Lawson T."/>
            <person name="Leese F."/>
            <person name="Lindquist E."/>
            <person name="Lobanov A."/>
            <person name="Lomsadze A."/>
            <person name="Malik S.B."/>
            <person name="Marsh M.E."/>
            <person name="Mackinder L."/>
            <person name="Mock T."/>
            <person name="Mueller-Roeber B."/>
            <person name="Pagarete A."/>
            <person name="Parker M."/>
            <person name="Probert I."/>
            <person name="Quesneville H."/>
            <person name="Raines C."/>
            <person name="Rensing S.A."/>
            <person name="Riano-Pachon D.M."/>
            <person name="Richier S."/>
            <person name="Rokitta S."/>
            <person name="Shiraiwa Y."/>
            <person name="Soanes D.M."/>
            <person name="van der Giezen M."/>
            <person name="Wahlund T.M."/>
            <person name="Williams B."/>
            <person name="Wilson W."/>
            <person name="Wolfe G."/>
            <person name="Wurch L.L."/>
        </authorList>
    </citation>
    <scope>NUCLEOTIDE SEQUENCE</scope>
</reference>
<comment type="subcellular location">
    <subcellularLocation>
        <location evidence="1">Cytoplasm</location>
    </subcellularLocation>
</comment>
<dbReference type="HOGENOM" id="CLU_076228_1_1_1"/>
<dbReference type="Proteomes" id="UP000013827">
    <property type="component" value="Unassembled WGS sequence"/>
</dbReference>
<dbReference type="GO" id="GO:0005096">
    <property type="term" value="F:GTPase activator activity"/>
    <property type="evidence" value="ECO:0007669"/>
    <property type="project" value="UniProtKB-KW"/>
</dbReference>
<dbReference type="Gene3D" id="2.70.50.30">
    <property type="entry name" value="Coagulation Factor XIII, subunit A, domain 1"/>
    <property type="match status" value="1"/>
</dbReference>
<dbReference type="GO" id="GO:0007266">
    <property type="term" value="P:Rho protein signal transduction"/>
    <property type="evidence" value="ECO:0007669"/>
    <property type="project" value="InterPro"/>
</dbReference>
<keyword evidence="3" id="KW-0343">GTPase activation</keyword>
<sequence length="194" mass="22602">MAEDSSDGEAHDDDTSHAAPAKKTLEELMAQKEGEDEAMQRYKMTLLKQDSFEKTDDPRHVVLMEMRILIEDRDPLVFDLVSPKKDTVFVLKEGCKYRIQLSFKVQNEIVSGLKYKHVVKRAMMKVDTHSEMLGSYAPSKLQVYQVFFPKREWEEAPSGAMARGQYHVKTTFVDDDKVEHLKFKYDFQIKSDWE</sequence>
<dbReference type="Pfam" id="PF02115">
    <property type="entry name" value="Rho_GDI"/>
    <property type="match status" value="1"/>
</dbReference>
<organism evidence="6 7">
    <name type="scientific">Emiliania huxleyi (strain CCMP1516)</name>
    <dbReference type="NCBI Taxonomy" id="280463"/>
    <lineage>
        <taxon>Eukaryota</taxon>
        <taxon>Haptista</taxon>
        <taxon>Haptophyta</taxon>
        <taxon>Prymnesiophyceae</taxon>
        <taxon>Isochrysidales</taxon>
        <taxon>Noelaerhabdaceae</taxon>
        <taxon>Emiliania</taxon>
    </lineage>
</organism>
<evidence type="ECO:0008006" key="8">
    <source>
        <dbReference type="Google" id="ProtNLM"/>
    </source>
</evidence>
<evidence type="ECO:0000313" key="6">
    <source>
        <dbReference type="EnsemblProtists" id="EOD28590"/>
    </source>
</evidence>
<dbReference type="KEGG" id="ehx:EMIHUDRAFT_426921"/>
<dbReference type="PaxDb" id="2903-EOD28590"/>
<dbReference type="RefSeq" id="XP_005781019.1">
    <property type="nucleotide sequence ID" value="XM_005780962.1"/>
</dbReference>
<evidence type="ECO:0000256" key="2">
    <source>
        <dbReference type="ARBA" id="ARBA00009758"/>
    </source>
</evidence>
<feature type="compositionally biased region" description="Acidic residues" evidence="5">
    <location>
        <begin position="1"/>
        <end position="12"/>
    </location>
</feature>
<accession>A0A0D3JYK5</accession>
<keyword evidence="4" id="KW-0963">Cytoplasm</keyword>
<feature type="region of interest" description="Disordered" evidence="5">
    <location>
        <begin position="1"/>
        <end position="22"/>
    </location>
</feature>
<dbReference type="SUPFAM" id="SSF81296">
    <property type="entry name" value="E set domains"/>
    <property type="match status" value="1"/>
</dbReference>
<name>A0A0D3JYK5_EMIH1</name>
<evidence type="ECO:0000313" key="7">
    <source>
        <dbReference type="Proteomes" id="UP000013827"/>
    </source>
</evidence>
<comment type="similarity">
    <text evidence="2">Belongs to the Rho GDI family.</text>
</comment>
<dbReference type="InterPro" id="IPR000406">
    <property type="entry name" value="Rho_GDI"/>
</dbReference>
<dbReference type="eggNOG" id="KOG3205">
    <property type="taxonomic scope" value="Eukaryota"/>
</dbReference>
<dbReference type="EnsemblProtists" id="EOD28590">
    <property type="protein sequence ID" value="EOD28590"/>
    <property type="gene ID" value="EMIHUDRAFT_426921"/>
</dbReference>
<dbReference type="PANTHER" id="PTHR10980:SF3">
    <property type="entry name" value="LD16419P"/>
    <property type="match status" value="1"/>
</dbReference>
<protein>
    <recommendedName>
        <fullName evidence="8">Rho GDP-dissociation inhibitor</fullName>
    </recommendedName>
</protein>
<dbReference type="OMA" id="YKPTAAK"/>
<proteinExistence type="inferred from homology"/>
<evidence type="ECO:0000256" key="1">
    <source>
        <dbReference type="ARBA" id="ARBA00004496"/>
    </source>
</evidence>
<dbReference type="GO" id="GO:0016020">
    <property type="term" value="C:membrane"/>
    <property type="evidence" value="ECO:0007669"/>
    <property type="project" value="TreeGrafter"/>
</dbReference>
<keyword evidence="7" id="KW-1185">Reference proteome</keyword>
<dbReference type="GO" id="GO:0005094">
    <property type="term" value="F:Rho GDP-dissociation inhibitor activity"/>
    <property type="evidence" value="ECO:0007669"/>
    <property type="project" value="InterPro"/>
</dbReference>
<dbReference type="AlphaFoldDB" id="A0A0D3JYK5"/>
<dbReference type="InterPro" id="IPR014756">
    <property type="entry name" value="Ig_E-set"/>
</dbReference>
<evidence type="ECO:0000256" key="5">
    <source>
        <dbReference type="SAM" id="MobiDB-lite"/>
    </source>
</evidence>
<evidence type="ECO:0000256" key="3">
    <source>
        <dbReference type="ARBA" id="ARBA00022468"/>
    </source>
</evidence>
<dbReference type="GeneID" id="17274136"/>
<reference evidence="6" key="2">
    <citation type="submission" date="2024-10" db="UniProtKB">
        <authorList>
            <consortium name="EnsemblProtists"/>
        </authorList>
    </citation>
    <scope>IDENTIFICATION</scope>
</reference>
<dbReference type="GO" id="GO:0005829">
    <property type="term" value="C:cytosol"/>
    <property type="evidence" value="ECO:0007669"/>
    <property type="project" value="TreeGrafter"/>
</dbReference>
<dbReference type="STRING" id="2903.R1EPN9"/>